<evidence type="ECO:0000313" key="4">
    <source>
        <dbReference type="Proteomes" id="UP000807306"/>
    </source>
</evidence>
<dbReference type="GO" id="GO:0006629">
    <property type="term" value="P:lipid metabolic process"/>
    <property type="evidence" value="ECO:0007669"/>
    <property type="project" value="InterPro"/>
</dbReference>
<keyword evidence="4" id="KW-1185">Reference proteome</keyword>
<dbReference type="SUPFAM" id="SSF51695">
    <property type="entry name" value="PLC-like phosphodiesterases"/>
    <property type="match status" value="1"/>
</dbReference>
<dbReference type="Gene3D" id="3.20.20.190">
    <property type="entry name" value="Phosphatidylinositol (PI) phosphodiesterase"/>
    <property type="match status" value="1"/>
</dbReference>
<feature type="chain" id="PRO_5040312013" evidence="2">
    <location>
        <begin position="25"/>
        <end position="379"/>
    </location>
</feature>
<dbReference type="PANTHER" id="PTHR13593:SF140">
    <property type="entry name" value="PLC-LIKE PHOSPHODIESTERASE"/>
    <property type="match status" value="1"/>
</dbReference>
<dbReference type="InterPro" id="IPR051057">
    <property type="entry name" value="PI-PLC_domain"/>
</dbReference>
<reference evidence="3" key="1">
    <citation type="submission" date="2020-11" db="EMBL/GenBank/DDBJ databases">
        <authorList>
            <consortium name="DOE Joint Genome Institute"/>
            <person name="Ahrendt S."/>
            <person name="Riley R."/>
            <person name="Andreopoulos W."/>
            <person name="Labutti K."/>
            <person name="Pangilinan J."/>
            <person name="Ruiz-Duenas F.J."/>
            <person name="Barrasa J.M."/>
            <person name="Sanchez-Garcia M."/>
            <person name="Camarero S."/>
            <person name="Miyauchi S."/>
            <person name="Serrano A."/>
            <person name="Linde D."/>
            <person name="Babiker R."/>
            <person name="Drula E."/>
            <person name="Ayuso-Fernandez I."/>
            <person name="Pacheco R."/>
            <person name="Padilla G."/>
            <person name="Ferreira P."/>
            <person name="Barriuso J."/>
            <person name="Kellner H."/>
            <person name="Castanera R."/>
            <person name="Alfaro M."/>
            <person name="Ramirez L."/>
            <person name="Pisabarro A.G."/>
            <person name="Kuo A."/>
            <person name="Tritt A."/>
            <person name="Lipzen A."/>
            <person name="He G."/>
            <person name="Yan M."/>
            <person name="Ng V."/>
            <person name="Cullen D."/>
            <person name="Martin F."/>
            <person name="Rosso M.-N."/>
            <person name="Henrissat B."/>
            <person name="Hibbett D."/>
            <person name="Martinez A.T."/>
            <person name="Grigoriev I.V."/>
        </authorList>
    </citation>
    <scope>NUCLEOTIDE SEQUENCE</scope>
    <source>
        <strain evidence="3">CBS 506.95</strain>
    </source>
</reference>
<evidence type="ECO:0000256" key="1">
    <source>
        <dbReference type="SAM" id="MobiDB-lite"/>
    </source>
</evidence>
<feature type="signal peptide" evidence="2">
    <location>
        <begin position="1"/>
        <end position="24"/>
    </location>
</feature>
<dbReference type="Proteomes" id="UP000807306">
    <property type="component" value="Unassembled WGS sequence"/>
</dbReference>
<protein>
    <submittedName>
        <fullName evidence="3">PLC-like phosphodiesterase</fullName>
    </submittedName>
</protein>
<dbReference type="OrthoDB" id="7984201at2759"/>
<comment type="caution">
    <text evidence="3">The sequence shown here is derived from an EMBL/GenBank/DDBJ whole genome shotgun (WGS) entry which is preliminary data.</text>
</comment>
<accession>A0A9P6EE05</accession>
<gene>
    <name evidence="3" type="ORF">CPB83DRAFT_855528</name>
</gene>
<feature type="compositionally biased region" description="Polar residues" evidence="1">
    <location>
        <begin position="330"/>
        <end position="339"/>
    </location>
</feature>
<keyword evidence="2" id="KW-0732">Signal</keyword>
<dbReference type="Pfam" id="PF26146">
    <property type="entry name" value="PI-PLC_X"/>
    <property type="match status" value="1"/>
</dbReference>
<dbReference type="AlphaFoldDB" id="A0A9P6EE05"/>
<dbReference type="EMBL" id="MU157858">
    <property type="protein sequence ID" value="KAF9527726.1"/>
    <property type="molecule type" value="Genomic_DNA"/>
</dbReference>
<evidence type="ECO:0000256" key="2">
    <source>
        <dbReference type="SAM" id="SignalP"/>
    </source>
</evidence>
<dbReference type="PANTHER" id="PTHR13593">
    <property type="match status" value="1"/>
</dbReference>
<dbReference type="GO" id="GO:0008081">
    <property type="term" value="F:phosphoric diester hydrolase activity"/>
    <property type="evidence" value="ECO:0007669"/>
    <property type="project" value="InterPro"/>
</dbReference>
<dbReference type="InterPro" id="IPR017946">
    <property type="entry name" value="PLC-like_Pdiesterase_TIM-brl"/>
</dbReference>
<evidence type="ECO:0000313" key="3">
    <source>
        <dbReference type="EMBL" id="KAF9527726.1"/>
    </source>
</evidence>
<proteinExistence type="predicted"/>
<feature type="region of interest" description="Disordered" evidence="1">
    <location>
        <begin position="320"/>
        <end position="340"/>
    </location>
</feature>
<organism evidence="3 4">
    <name type="scientific">Crepidotus variabilis</name>
    <dbReference type="NCBI Taxonomy" id="179855"/>
    <lineage>
        <taxon>Eukaryota</taxon>
        <taxon>Fungi</taxon>
        <taxon>Dikarya</taxon>
        <taxon>Basidiomycota</taxon>
        <taxon>Agaricomycotina</taxon>
        <taxon>Agaricomycetes</taxon>
        <taxon>Agaricomycetidae</taxon>
        <taxon>Agaricales</taxon>
        <taxon>Agaricineae</taxon>
        <taxon>Crepidotaceae</taxon>
        <taxon>Crepidotus</taxon>
    </lineage>
</organism>
<sequence length="379" mass="39784">MLLTTVFQPLLTLSLASMALTACGHPSPAPAGSGTLARRATTCNGFAELCNRSFGNVSFVGAHDSYAIGVNNLATNQDQTITQQLNDGIRMLQSQAHNENGTLKLCHTSCGLYDGGTLADYLKTVKTWMDANPNEVLSLLIVNIDNAPASAYDTVFKSAGLDTMSYAPSQQTLPASGWPTLGSLIDSGKRLLTFLDHQATPDIPYLLDEFSNIWETAFDVTDPTFDCEVNRTAGDATTQMYLINHFLDKITFGAPVPNIAQAPVTNAATGAGSLGEQVSKCTGQHGRPPNFLLVDFYEFGGGSVFQVAADINGVQYKPSTPVAKPMPTDGTATSSGTVKITSSPIGGKSGSSSLIFSSGQSTAALIASIAFIVGPLLIL</sequence>
<name>A0A9P6EE05_9AGAR</name>